<dbReference type="Proteomes" id="UP000193303">
    <property type="component" value="Unassembled WGS sequence"/>
</dbReference>
<dbReference type="Gene3D" id="3.30.1380.10">
    <property type="match status" value="1"/>
</dbReference>
<sequence>MSKYSLGQTSLNRLQGVHPDLVRVVKRAIEITPIDFSVNEGLRTVERQKRLVATGASQTMNSKHLKQTDGYGHAVDLVPWLDTDGNGTKEVSWHWGHYYPLAEAVRTAAKELGVKIRWGGCWSTLNDTVKPAQQLVAEYTNARLKAGKKAFTDGPHFELVK</sequence>
<dbReference type="EMBL" id="MTAB01000015">
    <property type="protein sequence ID" value="OSI20416.1"/>
    <property type="molecule type" value="Genomic_DNA"/>
</dbReference>
<comment type="caution">
    <text evidence="2">The sequence shown here is derived from an EMBL/GenBank/DDBJ whole genome shotgun (WGS) entry which is preliminary data.</text>
</comment>
<dbReference type="InterPro" id="IPR039561">
    <property type="entry name" value="Peptidase_M15C"/>
</dbReference>
<dbReference type="SUPFAM" id="SSF55166">
    <property type="entry name" value="Hedgehog/DD-peptidase"/>
    <property type="match status" value="1"/>
</dbReference>
<dbReference type="CDD" id="cd14845">
    <property type="entry name" value="L-Ala-D-Glu_peptidase_like"/>
    <property type="match status" value="1"/>
</dbReference>
<organism evidence="2 3">
    <name type="scientific">Neisseria dumasiana</name>
    <dbReference type="NCBI Taxonomy" id="1931275"/>
    <lineage>
        <taxon>Bacteria</taxon>
        <taxon>Pseudomonadati</taxon>
        <taxon>Pseudomonadota</taxon>
        <taxon>Betaproteobacteria</taxon>
        <taxon>Neisseriales</taxon>
        <taxon>Neisseriaceae</taxon>
        <taxon>Neisseria</taxon>
    </lineage>
</organism>
<name>A0A1X3DHY3_9NEIS</name>
<accession>A0A1X3DHY3</accession>
<evidence type="ECO:0000313" key="3">
    <source>
        <dbReference type="Proteomes" id="UP000193303"/>
    </source>
</evidence>
<feature type="domain" description="Peptidase M15C" evidence="1">
    <location>
        <begin position="58"/>
        <end position="128"/>
    </location>
</feature>
<gene>
    <name evidence="2" type="ORF">BV912_07550</name>
</gene>
<dbReference type="Pfam" id="PF13539">
    <property type="entry name" value="Peptidase_M15_4"/>
    <property type="match status" value="1"/>
</dbReference>
<dbReference type="InterPro" id="IPR009045">
    <property type="entry name" value="Zn_M74/Hedgehog-like"/>
</dbReference>
<protein>
    <submittedName>
        <fullName evidence="2">Endolysin</fullName>
    </submittedName>
</protein>
<proteinExistence type="predicted"/>
<evidence type="ECO:0000313" key="2">
    <source>
        <dbReference type="EMBL" id="OSI20416.1"/>
    </source>
</evidence>
<dbReference type="OrthoDB" id="8479979at2"/>
<dbReference type="RefSeq" id="WP_085359592.1">
    <property type="nucleotide sequence ID" value="NZ_MTAB01000015.1"/>
</dbReference>
<reference evidence="3" key="1">
    <citation type="submission" date="2017-01" db="EMBL/GenBank/DDBJ databases">
        <authorList>
            <person name="Mah S.A."/>
            <person name="Swanson W.J."/>
            <person name="Moy G.W."/>
            <person name="Vacquier V.D."/>
        </authorList>
    </citation>
    <scope>NUCLEOTIDE SEQUENCE [LARGE SCALE GENOMIC DNA]</scope>
    <source>
        <strain evidence="3">124861</strain>
    </source>
</reference>
<evidence type="ECO:0000259" key="1">
    <source>
        <dbReference type="Pfam" id="PF13539"/>
    </source>
</evidence>
<dbReference type="AlphaFoldDB" id="A0A1X3DHY3"/>